<evidence type="ECO:0000256" key="1">
    <source>
        <dbReference type="ARBA" id="ARBA00022723"/>
    </source>
</evidence>
<dbReference type="Gene3D" id="4.10.1110.10">
    <property type="entry name" value="AN1-like Zinc finger"/>
    <property type="match status" value="2"/>
</dbReference>
<dbReference type="EMBL" id="JAODUO010000010">
    <property type="protein sequence ID" value="KAK2193566.1"/>
    <property type="molecule type" value="Genomic_DNA"/>
</dbReference>
<organism evidence="6 7">
    <name type="scientific">Ridgeia piscesae</name>
    <name type="common">Tubeworm</name>
    <dbReference type="NCBI Taxonomy" id="27915"/>
    <lineage>
        <taxon>Eukaryota</taxon>
        <taxon>Metazoa</taxon>
        <taxon>Spiralia</taxon>
        <taxon>Lophotrochozoa</taxon>
        <taxon>Annelida</taxon>
        <taxon>Polychaeta</taxon>
        <taxon>Sedentaria</taxon>
        <taxon>Canalipalpata</taxon>
        <taxon>Sabellida</taxon>
        <taxon>Siboglinidae</taxon>
        <taxon>Ridgeia</taxon>
    </lineage>
</organism>
<keyword evidence="2 4" id="KW-0863">Zinc-finger</keyword>
<dbReference type="InterPro" id="IPR057358">
    <property type="entry name" value="UBL_ZFAND1-like"/>
</dbReference>
<feature type="domain" description="AN1-type" evidence="5">
    <location>
        <begin position="4"/>
        <end position="52"/>
    </location>
</feature>
<comment type="caution">
    <text evidence="6">The sequence shown here is derived from an EMBL/GenBank/DDBJ whole genome shotgun (WGS) entry which is preliminary data.</text>
</comment>
<evidence type="ECO:0000256" key="2">
    <source>
        <dbReference type="ARBA" id="ARBA00022771"/>
    </source>
</evidence>
<dbReference type="GO" id="GO:0008270">
    <property type="term" value="F:zinc ion binding"/>
    <property type="evidence" value="ECO:0007669"/>
    <property type="project" value="UniProtKB-KW"/>
</dbReference>
<dbReference type="AlphaFoldDB" id="A0AAD9PFE1"/>
<dbReference type="Pfam" id="PF25327">
    <property type="entry name" value="UBL_ZFAND1"/>
    <property type="match status" value="1"/>
</dbReference>
<name>A0AAD9PFE1_RIDPI</name>
<feature type="domain" description="AN1-type" evidence="5">
    <location>
        <begin position="59"/>
        <end position="107"/>
    </location>
</feature>
<dbReference type="Proteomes" id="UP001209878">
    <property type="component" value="Unassembled WGS sequence"/>
</dbReference>
<evidence type="ECO:0000313" key="6">
    <source>
        <dbReference type="EMBL" id="KAK2193566.1"/>
    </source>
</evidence>
<dbReference type="InterPro" id="IPR035896">
    <property type="entry name" value="AN1-like_Znf"/>
</dbReference>
<dbReference type="PROSITE" id="PS51039">
    <property type="entry name" value="ZF_AN1"/>
    <property type="match status" value="2"/>
</dbReference>
<reference evidence="6" key="1">
    <citation type="journal article" date="2023" name="Mol. Biol. Evol.">
        <title>Third-Generation Sequencing Reveals the Adaptive Role of the Epigenome in Three Deep-Sea Polychaetes.</title>
        <authorList>
            <person name="Perez M."/>
            <person name="Aroh O."/>
            <person name="Sun Y."/>
            <person name="Lan Y."/>
            <person name="Juniper S.K."/>
            <person name="Young C.R."/>
            <person name="Angers B."/>
            <person name="Qian P.Y."/>
        </authorList>
    </citation>
    <scope>NUCLEOTIDE SEQUENCE</scope>
    <source>
        <strain evidence="6">R07B-5</strain>
    </source>
</reference>
<dbReference type="PANTHER" id="PTHR14677">
    <property type="entry name" value="ARSENITE INDUCUBLE RNA ASSOCIATED PROTEIN AIP-1-RELATED"/>
    <property type="match status" value="1"/>
</dbReference>
<dbReference type="GO" id="GO:0005737">
    <property type="term" value="C:cytoplasm"/>
    <property type="evidence" value="ECO:0007669"/>
    <property type="project" value="TreeGrafter"/>
</dbReference>
<dbReference type="SUPFAM" id="SSF118310">
    <property type="entry name" value="AN1-like Zinc finger"/>
    <property type="match status" value="2"/>
</dbReference>
<protein>
    <recommendedName>
        <fullName evidence="5">AN1-type domain-containing protein</fullName>
    </recommendedName>
</protein>
<evidence type="ECO:0000259" key="5">
    <source>
        <dbReference type="PROSITE" id="PS51039"/>
    </source>
</evidence>
<evidence type="ECO:0000313" key="7">
    <source>
        <dbReference type="Proteomes" id="UP001209878"/>
    </source>
</evidence>
<dbReference type="SMART" id="SM00154">
    <property type="entry name" value="ZnF_AN1"/>
    <property type="match status" value="2"/>
</dbReference>
<accession>A0AAD9PFE1</accession>
<evidence type="ECO:0000256" key="3">
    <source>
        <dbReference type="ARBA" id="ARBA00022833"/>
    </source>
</evidence>
<keyword evidence="7" id="KW-1185">Reference proteome</keyword>
<gene>
    <name evidence="6" type="ORF">NP493_11g00002</name>
</gene>
<evidence type="ECO:0000256" key="4">
    <source>
        <dbReference type="PROSITE-ProRule" id="PRU00449"/>
    </source>
</evidence>
<dbReference type="PANTHER" id="PTHR14677:SF37">
    <property type="entry name" value="AN1-TYPE ZINC FINGER PROTEIN 1"/>
    <property type="match status" value="1"/>
</dbReference>
<dbReference type="Pfam" id="PF01428">
    <property type="entry name" value="zf-AN1"/>
    <property type="match status" value="2"/>
</dbReference>
<keyword evidence="1" id="KW-0479">Metal-binding</keyword>
<proteinExistence type="predicted"/>
<sequence>MAELDIGQHCSYASCQQLDFLPFTCDRCQKVFCKEHRSPDSHNCTECTTPVTLAGARRGPSSYECSLSECSNREMLDIVCDACKKRFCLQHRHAGDHRCQVPPPNQPTVERMARTAQHVENILKSKAEAPVRKPRGRKSKATADKVSLMKLKMAAIGDKHTPESDRIYFRVVLPLGSAEKSKAFFFSKMWTVGRAIDKCASLVGIQNDNNVATAKKLLLFAYEDGSSLRAEVTLENLLQDEEVKVCNGSTLILEYVADGTVTLEQLQAYQIK</sequence>
<keyword evidence="3" id="KW-0862">Zinc</keyword>
<dbReference type="InterPro" id="IPR000058">
    <property type="entry name" value="Znf_AN1"/>
</dbReference>